<dbReference type="Proteomes" id="UP001219568">
    <property type="component" value="Unassembled WGS sequence"/>
</dbReference>
<feature type="compositionally biased region" description="Basic and acidic residues" evidence="1">
    <location>
        <begin position="348"/>
        <end position="357"/>
    </location>
</feature>
<feature type="transmembrane region" description="Helical" evidence="2">
    <location>
        <begin position="20"/>
        <end position="47"/>
    </location>
</feature>
<feature type="domain" description="Rhodopsin" evidence="3">
    <location>
        <begin position="43"/>
        <end position="293"/>
    </location>
</feature>
<keyword evidence="5" id="KW-1185">Reference proteome</keyword>
<dbReference type="EMBL" id="JAQJZL010000015">
    <property type="protein sequence ID" value="KAJ6026906.1"/>
    <property type="molecule type" value="Genomic_DNA"/>
</dbReference>
<reference evidence="4" key="1">
    <citation type="journal article" date="2023" name="IMA Fungus">
        <title>Comparative genomic study of the Penicillium genus elucidates a diverse pangenome and 15 lateral gene transfer events.</title>
        <authorList>
            <person name="Petersen C."/>
            <person name="Sorensen T."/>
            <person name="Nielsen M.R."/>
            <person name="Sondergaard T.E."/>
            <person name="Sorensen J.L."/>
            <person name="Fitzpatrick D.A."/>
            <person name="Frisvad J.C."/>
            <person name="Nielsen K.L."/>
        </authorList>
    </citation>
    <scope>NUCLEOTIDE SEQUENCE</scope>
    <source>
        <strain evidence="4">IBT 15450</strain>
    </source>
</reference>
<dbReference type="PANTHER" id="PTHR38794">
    <property type="entry name" value="INTEGRAL MEMBRANE PROTEIN"/>
    <property type="match status" value="1"/>
</dbReference>
<name>A0AAD6N3S0_PENCN</name>
<evidence type="ECO:0000256" key="1">
    <source>
        <dbReference type="SAM" id="MobiDB-lite"/>
    </source>
</evidence>
<evidence type="ECO:0000313" key="5">
    <source>
        <dbReference type="Proteomes" id="UP001219568"/>
    </source>
</evidence>
<evidence type="ECO:0000313" key="4">
    <source>
        <dbReference type="EMBL" id="KAJ6026906.1"/>
    </source>
</evidence>
<feature type="transmembrane region" description="Helical" evidence="2">
    <location>
        <begin position="193"/>
        <end position="218"/>
    </location>
</feature>
<proteinExistence type="predicted"/>
<feature type="transmembrane region" description="Helical" evidence="2">
    <location>
        <begin position="271"/>
        <end position="289"/>
    </location>
</feature>
<evidence type="ECO:0000256" key="2">
    <source>
        <dbReference type="SAM" id="Phobius"/>
    </source>
</evidence>
<sequence length="417" mass="45360">MAFSQGELLPPLLPVTPDDHGAWVITVGTILLIITILATTVALISRLRVLRKVSWSDSVVFLSCVIYLCPDVLFVPQTVCINIASSHGIGKHRHALSDSSFETYSKVRTDFANNMEALYASQLFAVLILACSKSAVVLLVLSLKPFERISAACKITLGLIGAWTLAALVALGVQCDQPHPWSSSPERCLDQHALYISLAAFHMFLDVCIIGLPVALLHQVQIIQWKRHHISALFAMRVLVIALTIAGLHSLQPLFNCKPLDRPWHALMPAIWLQLILSSSILCTCIPTLKRVLADLQTGMMAGTVSDFFEQSVSGQNSKDRSASKSGSGIGQRSGSATHSSSPISVSHGDRPGVERVDSQKILRDNAIVHTVDYDVRYEEAELGRALSSSAVDSFLLDNDAEDERVSVHHMVGGDRG</sequence>
<feature type="compositionally biased region" description="Polar residues" evidence="1">
    <location>
        <begin position="324"/>
        <end position="345"/>
    </location>
</feature>
<feature type="transmembrane region" description="Helical" evidence="2">
    <location>
        <begin position="155"/>
        <end position="173"/>
    </location>
</feature>
<evidence type="ECO:0000259" key="3">
    <source>
        <dbReference type="Pfam" id="PF20684"/>
    </source>
</evidence>
<keyword evidence="2" id="KW-0812">Transmembrane</keyword>
<organism evidence="4 5">
    <name type="scientific">Penicillium canescens</name>
    <dbReference type="NCBI Taxonomy" id="5083"/>
    <lineage>
        <taxon>Eukaryota</taxon>
        <taxon>Fungi</taxon>
        <taxon>Dikarya</taxon>
        <taxon>Ascomycota</taxon>
        <taxon>Pezizomycotina</taxon>
        <taxon>Eurotiomycetes</taxon>
        <taxon>Eurotiomycetidae</taxon>
        <taxon>Eurotiales</taxon>
        <taxon>Aspergillaceae</taxon>
        <taxon>Penicillium</taxon>
    </lineage>
</organism>
<dbReference type="InterPro" id="IPR049326">
    <property type="entry name" value="Rhodopsin_dom_fungi"/>
</dbReference>
<feature type="transmembrane region" description="Helical" evidence="2">
    <location>
        <begin position="59"/>
        <end position="84"/>
    </location>
</feature>
<accession>A0AAD6N3S0</accession>
<feature type="transmembrane region" description="Helical" evidence="2">
    <location>
        <begin position="123"/>
        <end position="143"/>
    </location>
</feature>
<comment type="caution">
    <text evidence="4">The sequence shown here is derived from an EMBL/GenBank/DDBJ whole genome shotgun (WGS) entry which is preliminary data.</text>
</comment>
<protein>
    <recommendedName>
        <fullName evidence="3">Rhodopsin domain-containing protein</fullName>
    </recommendedName>
</protein>
<keyword evidence="2" id="KW-0472">Membrane</keyword>
<feature type="transmembrane region" description="Helical" evidence="2">
    <location>
        <begin position="230"/>
        <end position="251"/>
    </location>
</feature>
<feature type="region of interest" description="Disordered" evidence="1">
    <location>
        <begin position="315"/>
        <end position="357"/>
    </location>
</feature>
<reference evidence="4" key="2">
    <citation type="submission" date="2023-01" db="EMBL/GenBank/DDBJ databases">
        <authorList>
            <person name="Petersen C."/>
        </authorList>
    </citation>
    <scope>NUCLEOTIDE SEQUENCE</scope>
    <source>
        <strain evidence="4">IBT 15450</strain>
    </source>
</reference>
<dbReference type="AlphaFoldDB" id="A0AAD6N3S0"/>
<keyword evidence="2" id="KW-1133">Transmembrane helix</keyword>
<gene>
    <name evidence="4" type="ORF">N7460_011723</name>
</gene>
<dbReference type="PANTHER" id="PTHR38794:SF3">
    <property type="entry name" value="INTEGRAL MEMBRANE PROTEIN"/>
    <property type="match status" value="1"/>
</dbReference>
<dbReference type="Pfam" id="PF20684">
    <property type="entry name" value="Fung_rhodopsin"/>
    <property type="match status" value="1"/>
</dbReference>